<proteinExistence type="predicted"/>
<comment type="caution">
    <text evidence="1">The sequence shown here is derived from an EMBL/GenBank/DDBJ whole genome shotgun (WGS) entry which is preliminary data.</text>
</comment>
<protein>
    <submittedName>
        <fullName evidence="1">Uncharacterized protein</fullName>
    </submittedName>
</protein>
<reference evidence="1 2" key="2">
    <citation type="submission" date="2019-02" db="EMBL/GenBank/DDBJ databases">
        <title>'Lichenibacterium ramalinii' gen. nov. sp. nov., 'Lichenibacterium minor' gen. nov. sp. nov.</title>
        <authorList>
            <person name="Pankratov T."/>
        </authorList>
    </citation>
    <scope>NUCLEOTIDE SEQUENCE [LARGE SCALE GENOMIC DNA]</scope>
    <source>
        <strain evidence="1 2">RmlP026</strain>
    </source>
</reference>
<evidence type="ECO:0000313" key="1">
    <source>
        <dbReference type="EMBL" id="RYC28807.1"/>
    </source>
</evidence>
<dbReference type="Proteomes" id="UP000290759">
    <property type="component" value="Unassembled WGS sequence"/>
</dbReference>
<dbReference type="EMBL" id="QYBB01000113">
    <property type="protein sequence ID" value="RYC28807.1"/>
    <property type="molecule type" value="Genomic_DNA"/>
</dbReference>
<organism evidence="1 2">
    <name type="scientific">Lichenibacterium minor</name>
    <dbReference type="NCBI Taxonomy" id="2316528"/>
    <lineage>
        <taxon>Bacteria</taxon>
        <taxon>Pseudomonadati</taxon>
        <taxon>Pseudomonadota</taxon>
        <taxon>Alphaproteobacteria</taxon>
        <taxon>Hyphomicrobiales</taxon>
        <taxon>Lichenihabitantaceae</taxon>
        <taxon>Lichenibacterium</taxon>
    </lineage>
</organism>
<dbReference type="OrthoDB" id="7189296at2"/>
<evidence type="ECO:0000313" key="2">
    <source>
        <dbReference type="Proteomes" id="UP000290759"/>
    </source>
</evidence>
<dbReference type="RefSeq" id="WP_129230160.1">
    <property type="nucleotide sequence ID" value="NZ_QYBB01000113.1"/>
</dbReference>
<reference evidence="1 2" key="1">
    <citation type="submission" date="2018-12" db="EMBL/GenBank/DDBJ databases">
        <authorList>
            <person name="Grouzdev D.S."/>
            <person name="Krutkina M.S."/>
        </authorList>
    </citation>
    <scope>NUCLEOTIDE SEQUENCE [LARGE SCALE GENOMIC DNA]</scope>
    <source>
        <strain evidence="1 2">RmlP026</strain>
    </source>
</reference>
<accession>A0A4Q2U1U9</accession>
<dbReference type="AlphaFoldDB" id="A0A4Q2U1U9"/>
<sequence>MFLRHDVSGTESVESLGDLVAQQTTLMTAEMTDFCAGRRLTLAPFLGPLTATAASVTYATSGTRAVDWQDTTCGGATLSNALALGAAYAPNLGDSVIVVQATYVYKFPPSYTLPSSYTLTRTTYSRPRAGTTVAHS</sequence>
<name>A0A4Q2U1U9_9HYPH</name>
<keyword evidence="2" id="KW-1185">Reference proteome</keyword>
<gene>
    <name evidence="1" type="ORF">D3273_27355</name>
</gene>